<dbReference type="AlphaFoldDB" id="A0A6J4UG25"/>
<feature type="compositionally biased region" description="Basic residues" evidence="1">
    <location>
        <begin position="1"/>
        <end position="17"/>
    </location>
</feature>
<protein>
    <submittedName>
        <fullName evidence="2">Uncharacterized protein</fullName>
    </submittedName>
</protein>
<feature type="non-terminal residue" evidence="2">
    <location>
        <position position="174"/>
    </location>
</feature>
<reference evidence="2" key="1">
    <citation type="submission" date="2020-02" db="EMBL/GenBank/DDBJ databases">
        <authorList>
            <person name="Meier V. D."/>
        </authorList>
    </citation>
    <scope>NUCLEOTIDE SEQUENCE</scope>
    <source>
        <strain evidence="2">AVDCRST_MAG49</strain>
    </source>
</reference>
<feature type="non-terminal residue" evidence="2">
    <location>
        <position position="1"/>
    </location>
</feature>
<sequence length="174" mass="19453">ATLRRLRRARLSRRSRPCRQPPAERRGAGGDPNGRGAREFGRPHLRGAGPDPAGHRARAGTATRPRRGRPRGRRRRTHPPRHHRPLPRIRLRRLRGHRGDGNHDPGRDGRHARGGGAAGCERRGRAPTRRLPDLRRDPDGPYPPQPRRSGRDLAGAPLRRRRAADHVPGHPGAL</sequence>
<evidence type="ECO:0000313" key="2">
    <source>
        <dbReference type="EMBL" id="CAA9549783.1"/>
    </source>
</evidence>
<gene>
    <name evidence="2" type="ORF">AVDCRST_MAG49-1676</name>
</gene>
<feature type="compositionally biased region" description="Basic and acidic residues" evidence="1">
    <location>
        <begin position="97"/>
        <end position="111"/>
    </location>
</feature>
<feature type="compositionally biased region" description="Basic and acidic residues" evidence="1">
    <location>
        <begin position="120"/>
        <end position="139"/>
    </location>
</feature>
<evidence type="ECO:0000256" key="1">
    <source>
        <dbReference type="SAM" id="MobiDB-lite"/>
    </source>
</evidence>
<dbReference type="EMBL" id="CADCWG010000103">
    <property type="protein sequence ID" value="CAA9549783.1"/>
    <property type="molecule type" value="Genomic_DNA"/>
</dbReference>
<organism evidence="2">
    <name type="scientific">uncultured Thermomicrobiales bacterium</name>
    <dbReference type="NCBI Taxonomy" id="1645740"/>
    <lineage>
        <taxon>Bacteria</taxon>
        <taxon>Pseudomonadati</taxon>
        <taxon>Thermomicrobiota</taxon>
        <taxon>Thermomicrobia</taxon>
        <taxon>Thermomicrobiales</taxon>
        <taxon>environmental samples</taxon>
    </lineage>
</organism>
<name>A0A6J4UG25_9BACT</name>
<accession>A0A6J4UG25</accession>
<feature type="compositionally biased region" description="Basic residues" evidence="1">
    <location>
        <begin position="64"/>
        <end position="96"/>
    </location>
</feature>
<feature type="region of interest" description="Disordered" evidence="1">
    <location>
        <begin position="1"/>
        <end position="174"/>
    </location>
</feature>
<proteinExistence type="predicted"/>